<dbReference type="CDD" id="cd06222">
    <property type="entry name" value="RNase_H_like"/>
    <property type="match status" value="1"/>
</dbReference>
<dbReference type="GO" id="GO:0003676">
    <property type="term" value="F:nucleic acid binding"/>
    <property type="evidence" value="ECO:0007669"/>
    <property type="project" value="InterPro"/>
</dbReference>
<reference evidence="3 4" key="1">
    <citation type="journal article" date="2017" name="Nature">
        <title>The Apostasia genome and the evolution of orchids.</title>
        <authorList>
            <person name="Zhang G.Q."/>
            <person name="Liu K.W."/>
            <person name="Li Z."/>
            <person name="Lohaus R."/>
            <person name="Hsiao Y.Y."/>
            <person name="Niu S.C."/>
            <person name="Wang J.Y."/>
            <person name="Lin Y.C."/>
            <person name="Xu Q."/>
            <person name="Chen L.J."/>
            <person name="Yoshida K."/>
            <person name="Fujiwara S."/>
            <person name="Wang Z.W."/>
            <person name="Zhang Y.Q."/>
            <person name="Mitsuda N."/>
            <person name="Wang M."/>
            <person name="Liu G.H."/>
            <person name="Pecoraro L."/>
            <person name="Huang H.X."/>
            <person name="Xiao X.J."/>
            <person name="Lin M."/>
            <person name="Wu X.Y."/>
            <person name="Wu W.L."/>
            <person name="Chen Y.Y."/>
            <person name="Chang S.B."/>
            <person name="Sakamoto S."/>
            <person name="Ohme-Takagi M."/>
            <person name="Yagi M."/>
            <person name="Zeng S.J."/>
            <person name="Shen C.Y."/>
            <person name="Yeh C.M."/>
            <person name="Luo Y.B."/>
            <person name="Tsai W.C."/>
            <person name="Van de Peer Y."/>
            <person name="Liu Z.J."/>
        </authorList>
    </citation>
    <scope>NUCLEOTIDE SEQUENCE [LARGE SCALE GENOMIC DNA]</scope>
    <source>
        <strain evidence="4">cv. Shenzhen</strain>
        <tissue evidence="3">Stem</tissue>
    </source>
</reference>
<protein>
    <submittedName>
        <fullName evidence="3">Ribonuclease H protein</fullName>
    </submittedName>
</protein>
<evidence type="ECO:0000259" key="2">
    <source>
        <dbReference type="Pfam" id="PF13456"/>
    </source>
</evidence>
<feature type="domain" description="RNase H type-1" evidence="2">
    <location>
        <begin position="83"/>
        <end position="202"/>
    </location>
</feature>
<dbReference type="GO" id="GO:0004523">
    <property type="term" value="F:RNA-DNA hybrid ribonuclease activity"/>
    <property type="evidence" value="ECO:0007669"/>
    <property type="project" value="InterPro"/>
</dbReference>
<dbReference type="Gene3D" id="3.30.420.10">
    <property type="entry name" value="Ribonuclease H-like superfamily/Ribonuclease H"/>
    <property type="match status" value="1"/>
</dbReference>
<dbReference type="SUPFAM" id="SSF53098">
    <property type="entry name" value="Ribonuclease H-like"/>
    <property type="match status" value="1"/>
</dbReference>
<evidence type="ECO:0000313" key="3">
    <source>
        <dbReference type="EMBL" id="PKA48997.1"/>
    </source>
</evidence>
<feature type="chain" id="PRO_5014187502" evidence="1">
    <location>
        <begin position="30"/>
        <end position="241"/>
    </location>
</feature>
<sequence length="241" mass="27348">MCNRHCLFTHYLAATLYLIWQARNNKVHGQPFHSPRVIAINSIFQHTSNNFLCSENWDSISLFGWPDPTISWNPPPQHWLKINFDGAVRQDIATVGALIHNSEGQFLSIKGYTLSTQAVQIAELHAAKLAAAKPWRGKMQGILLEGDSKVVIEQLQSALHWLQIISTEELHDTLNILFSFPYCKIPHVYRQTNEAAHYIASSSFASDICWDNTMSLPSNFCAILLKDCFLCTRCFALLFNI</sequence>
<organism evidence="3 4">
    <name type="scientific">Apostasia shenzhenica</name>
    <dbReference type="NCBI Taxonomy" id="1088818"/>
    <lineage>
        <taxon>Eukaryota</taxon>
        <taxon>Viridiplantae</taxon>
        <taxon>Streptophyta</taxon>
        <taxon>Embryophyta</taxon>
        <taxon>Tracheophyta</taxon>
        <taxon>Spermatophyta</taxon>
        <taxon>Magnoliopsida</taxon>
        <taxon>Liliopsida</taxon>
        <taxon>Asparagales</taxon>
        <taxon>Orchidaceae</taxon>
        <taxon>Apostasioideae</taxon>
        <taxon>Apostasia</taxon>
    </lineage>
</organism>
<dbReference type="Proteomes" id="UP000236161">
    <property type="component" value="Unassembled WGS sequence"/>
</dbReference>
<dbReference type="InterPro" id="IPR053151">
    <property type="entry name" value="RNase_H-like"/>
</dbReference>
<dbReference type="STRING" id="1088818.A0A2I0A0D6"/>
<dbReference type="OrthoDB" id="930973at2759"/>
<keyword evidence="1" id="KW-0732">Signal</keyword>
<dbReference type="PANTHER" id="PTHR47723:SF19">
    <property type="entry name" value="POLYNUCLEOTIDYL TRANSFERASE, RIBONUCLEASE H-LIKE SUPERFAMILY PROTEIN"/>
    <property type="match status" value="1"/>
</dbReference>
<dbReference type="EMBL" id="KZ452042">
    <property type="protein sequence ID" value="PKA48997.1"/>
    <property type="molecule type" value="Genomic_DNA"/>
</dbReference>
<proteinExistence type="predicted"/>
<dbReference type="Pfam" id="PF13456">
    <property type="entry name" value="RVT_3"/>
    <property type="match status" value="1"/>
</dbReference>
<dbReference type="InterPro" id="IPR036397">
    <property type="entry name" value="RNaseH_sf"/>
</dbReference>
<evidence type="ECO:0000313" key="4">
    <source>
        <dbReference type="Proteomes" id="UP000236161"/>
    </source>
</evidence>
<dbReference type="InterPro" id="IPR044730">
    <property type="entry name" value="RNase_H-like_dom_plant"/>
</dbReference>
<dbReference type="InterPro" id="IPR002156">
    <property type="entry name" value="RNaseH_domain"/>
</dbReference>
<name>A0A2I0A0D6_9ASPA</name>
<accession>A0A2I0A0D6</accession>
<gene>
    <name evidence="3" type="ORF">AXF42_Ash019535</name>
</gene>
<dbReference type="InterPro" id="IPR012337">
    <property type="entry name" value="RNaseH-like_sf"/>
</dbReference>
<feature type="signal peptide" evidence="1">
    <location>
        <begin position="1"/>
        <end position="29"/>
    </location>
</feature>
<dbReference type="AlphaFoldDB" id="A0A2I0A0D6"/>
<dbReference type="PANTHER" id="PTHR47723">
    <property type="entry name" value="OS05G0353850 PROTEIN"/>
    <property type="match status" value="1"/>
</dbReference>
<evidence type="ECO:0000256" key="1">
    <source>
        <dbReference type="SAM" id="SignalP"/>
    </source>
</evidence>
<keyword evidence="4" id="KW-1185">Reference proteome</keyword>